<reference evidence="2" key="1">
    <citation type="submission" date="2018-07" db="EMBL/GenBank/DDBJ databases">
        <authorList>
            <person name="Somerville V."/>
        </authorList>
    </citation>
    <scope>NUCLEOTIDE SEQUENCE</scope>
    <source>
        <strain evidence="2">NWC_2_2</strain>
    </source>
</reference>
<dbReference type="RefSeq" id="WP_138490929.1">
    <property type="nucleotide sequence ID" value="NZ_CP046131.1"/>
</dbReference>
<protein>
    <submittedName>
        <fullName evidence="2">YibE/F family protein</fullName>
    </submittedName>
</protein>
<evidence type="ECO:0000256" key="1">
    <source>
        <dbReference type="SAM" id="Phobius"/>
    </source>
</evidence>
<gene>
    <name evidence="2" type="ORF">DQL93_10675</name>
</gene>
<name>A0A3G6JLJ3_LACDL</name>
<dbReference type="InterPro" id="IPR012507">
    <property type="entry name" value="YibE_F"/>
</dbReference>
<organism evidence="2">
    <name type="scientific">Lactobacillus delbrueckii subsp. lactis</name>
    <dbReference type="NCBI Taxonomy" id="29397"/>
    <lineage>
        <taxon>Bacteria</taxon>
        <taxon>Bacillati</taxon>
        <taxon>Bacillota</taxon>
        <taxon>Bacilli</taxon>
        <taxon>Lactobacillales</taxon>
        <taxon>Lactobacillaceae</taxon>
        <taxon>Lactobacillus</taxon>
    </lineage>
</organism>
<feature type="transmembrane region" description="Helical" evidence="1">
    <location>
        <begin position="296"/>
        <end position="317"/>
    </location>
</feature>
<dbReference type="PANTHER" id="PTHR41771">
    <property type="entry name" value="MEMBRANE PROTEIN-RELATED"/>
    <property type="match status" value="1"/>
</dbReference>
<dbReference type="EMBL" id="CP031023">
    <property type="protein sequence ID" value="AZA16874.1"/>
    <property type="molecule type" value="Genomic_DNA"/>
</dbReference>
<sequence>METKKQRILAALVLLALGLGLAALTYFKTTGYKNLVAVITDTKIKDRLLKKETDIYGNKDEERWQYLHVQVLTGKYKGQTFETVNTYYPSQLVTQKYRAGERVFVTVTDGSLALVSPKRDWILVMTLAITLALMVAVVGRRSWHLIVSMAISWILFYCLILWDVAVNGAGIIWMFSLADIVFSFFSLAIVQGVNKKMLVTWLATLLGVFVSFALCYAVIKLTGETYLNYEMGDYATQDTRGIFMAQALLGVLGAVMDEATDIVSSLYELIQHKPEITVKELLASGRTMGQEIMGPLINVLVLIFISEALPETILYFRDNNTIATTFNFTMSLGATQSAVSAIGIVLTIVFASLCSLLFLKKPQKGGKQE</sequence>
<keyword evidence="1" id="KW-0812">Transmembrane</keyword>
<feature type="transmembrane region" description="Helical" evidence="1">
    <location>
        <begin position="171"/>
        <end position="190"/>
    </location>
</feature>
<accession>A0A3G6JLJ3</accession>
<dbReference type="PANTHER" id="PTHR41771:SF1">
    <property type="entry name" value="MEMBRANE PROTEIN"/>
    <property type="match status" value="1"/>
</dbReference>
<feature type="transmembrane region" description="Helical" evidence="1">
    <location>
        <begin position="337"/>
        <end position="359"/>
    </location>
</feature>
<evidence type="ECO:0000313" key="2">
    <source>
        <dbReference type="EMBL" id="AZA16874.1"/>
    </source>
</evidence>
<feature type="transmembrane region" description="Helical" evidence="1">
    <location>
        <begin position="121"/>
        <end position="138"/>
    </location>
</feature>
<proteinExistence type="predicted"/>
<feature type="transmembrane region" description="Helical" evidence="1">
    <location>
        <begin position="145"/>
        <end position="165"/>
    </location>
</feature>
<dbReference type="AlphaFoldDB" id="A0A3G6JLJ3"/>
<keyword evidence="1" id="KW-0472">Membrane</keyword>
<keyword evidence="1" id="KW-1133">Transmembrane helix</keyword>
<feature type="transmembrane region" description="Helical" evidence="1">
    <location>
        <begin position="197"/>
        <end position="219"/>
    </location>
</feature>
<dbReference type="Pfam" id="PF07907">
    <property type="entry name" value="YibE_F"/>
    <property type="match status" value="1"/>
</dbReference>